<feature type="domain" description="Calcineurin-like phosphoesterase" evidence="2">
    <location>
        <begin position="58"/>
        <end position="223"/>
    </location>
</feature>
<dbReference type="InterPro" id="IPR029052">
    <property type="entry name" value="Metallo-depent_PP-like"/>
</dbReference>
<gene>
    <name evidence="3" type="ORF">ACFOGI_00065</name>
</gene>
<dbReference type="SUPFAM" id="SSF56300">
    <property type="entry name" value="Metallo-dependent phosphatases"/>
    <property type="match status" value="1"/>
</dbReference>
<evidence type="ECO:0000313" key="4">
    <source>
        <dbReference type="Proteomes" id="UP001595279"/>
    </source>
</evidence>
<keyword evidence="1" id="KW-0812">Transmembrane</keyword>
<dbReference type="PROSITE" id="PS51318">
    <property type="entry name" value="TAT"/>
    <property type="match status" value="1"/>
</dbReference>
<proteinExistence type="predicted"/>
<keyword evidence="1" id="KW-1133">Transmembrane helix</keyword>
<feature type="transmembrane region" description="Helical" evidence="1">
    <location>
        <begin position="12"/>
        <end position="31"/>
    </location>
</feature>
<dbReference type="Gene3D" id="3.60.21.10">
    <property type="match status" value="1"/>
</dbReference>
<keyword evidence="1" id="KW-0472">Membrane</keyword>
<name>A0ABV7CQF4_9BACI</name>
<dbReference type="Proteomes" id="UP001595279">
    <property type="component" value="Unassembled WGS sequence"/>
</dbReference>
<evidence type="ECO:0000256" key="1">
    <source>
        <dbReference type="SAM" id="Phobius"/>
    </source>
</evidence>
<dbReference type="InterPro" id="IPR051158">
    <property type="entry name" value="Metallophosphoesterase_sf"/>
</dbReference>
<protein>
    <submittedName>
        <fullName evidence="3">Metallophosphoesterase</fullName>
    </submittedName>
</protein>
<dbReference type="InterPro" id="IPR006311">
    <property type="entry name" value="TAT_signal"/>
</dbReference>
<evidence type="ECO:0000259" key="2">
    <source>
        <dbReference type="Pfam" id="PF00149"/>
    </source>
</evidence>
<keyword evidence="4" id="KW-1185">Reference proteome</keyword>
<evidence type="ECO:0000313" key="3">
    <source>
        <dbReference type="EMBL" id="MFC3038644.1"/>
    </source>
</evidence>
<dbReference type="Pfam" id="PF00149">
    <property type="entry name" value="Metallophos"/>
    <property type="match status" value="1"/>
</dbReference>
<dbReference type="PANTHER" id="PTHR31302">
    <property type="entry name" value="TRANSMEMBRANE PROTEIN WITH METALLOPHOSPHOESTERASE DOMAIN-RELATED"/>
    <property type="match status" value="1"/>
</dbReference>
<organism evidence="3 4">
    <name type="scientific">Virgibacillus xinjiangensis</name>
    <dbReference type="NCBI Taxonomy" id="393090"/>
    <lineage>
        <taxon>Bacteria</taxon>
        <taxon>Bacillati</taxon>
        <taxon>Bacillota</taxon>
        <taxon>Bacilli</taxon>
        <taxon>Bacillales</taxon>
        <taxon>Bacillaceae</taxon>
        <taxon>Virgibacillus</taxon>
    </lineage>
</organism>
<dbReference type="InterPro" id="IPR004843">
    <property type="entry name" value="Calcineurin-like_PHP"/>
</dbReference>
<dbReference type="RefSeq" id="WP_390266591.1">
    <property type="nucleotide sequence ID" value="NZ_JBHRSA010000002.1"/>
</dbReference>
<dbReference type="CDD" id="cd07385">
    <property type="entry name" value="MPP_YkuE_C"/>
    <property type="match status" value="1"/>
</dbReference>
<reference evidence="4" key="1">
    <citation type="journal article" date="2019" name="Int. J. Syst. Evol. Microbiol.">
        <title>The Global Catalogue of Microorganisms (GCM) 10K type strain sequencing project: providing services to taxonomists for standard genome sequencing and annotation.</title>
        <authorList>
            <consortium name="The Broad Institute Genomics Platform"/>
            <consortium name="The Broad Institute Genome Sequencing Center for Infectious Disease"/>
            <person name="Wu L."/>
            <person name="Ma J."/>
        </authorList>
    </citation>
    <scope>NUCLEOTIDE SEQUENCE [LARGE SCALE GENOMIC DNA]</scope>
    <source>
        <strain evidence="4">KCTC 13128</strain>
    </source>
</reference>
<accession>A0ABV7CQF4</accession>
<dbReference type="PANTHER" id="PTHR31302:SF25">
    <property type="entry name" value="PHOSPHOESTERASE"/>
    <property type="match status" value="1"/>
</dbReference>
<sequence>MKKLTRRSFIKKAAGSLLAMAGLGGGTYYYAREIEPYLLQVNEEDISLPTISPAFDQFRIIQFSDTHIGFHYDIQQFQKLVKKINELEPDLIVFTGDLVDKPHRYDWNENLTNALRKLQAPFGKYWVYGNHDHGGYGTDKLAEVMESADFQLLQNSHTVIEKEAERFILAGIDDVVLGRPDISESLQQVNPELFTVMLAHEPDIADVVAEFPVDVQLSGHSHGGQVQLPFIGHLYTPAFAEKYVEGRYNIPHHQLSLYVSRGIGTTRLPYRFLCKPEIHVYSLNSSSSAKLS</sequence>
<comment type="caution">
    <text evidence="3">The sequence shown here is derived from an EMBL/GenBank/DDBJ whole genome shotgun (WGS) entry which is preliminary data.</text>
</comment>
<dbReference type="EMBL" id="JBHRSA010000002">
    <property type="protein sequence ID" value="MFC3038644.1"/>
    <property type="molecule type" value="Genomic_DNA"/>
</dbReference>